<evidence type="ECO:0000256" key="1">
    <source>
        <dbReference type="SAM" id="MobiDB-lite"/>
    </source>
</evidence>
<evidence type="ECO:0000313" key="3">
    <source>
        <dbReference type="Proteomes" id="UP000238083"/>
    </source>
</evidence>
<reference evidence="2 3" key="1">
    <citation type="submission" date="2018-03" db="EMBL/GenBank/DDBJ databases">
        <title>Genomic Encyclopedia of Archaeal and Bacterial Type Strains, Phase II (KMG-II): from individual species to whole genera.</title>
        <authorList>
            <person name="Goeker M."/>
        </authorList>
    </citation>
    <scope>NUCLEOTIDE SEQUENCE [LARGE SCALE GENOMIC DNA]</scope>
    <source>
        <strain evidence="2 3">DSM 19711</strain>
    </source>
</reference>
<accession>A0A2T0RA11</accession>
<organism evidence="2 3">
    <name type="scientific">Kineococcus rhizosphaerae</name>
    <dbReference type="NCBI Taxonomy" id="559628"/>
    <lineage>
        <taxon>Bacteria</taxon>
        <taxon>Bacillati</taxon>
        <taxon>Actinomycetota</taxon>
        <taxon>Actinomycetes</taxon>
        <taxon>Kineosporiales</taxon>
        <taxon>Kineosporiaceae</taxon>
        <taxon>Kineococcus</taxon>
    </lineage>
</organism>
<feature type="region of interest" description="Disordered" evidence="1">
    <location>
        <begin position="30"/>
        <end position="82"/>
    </location>
</feature>
<dbReference type="AlphaFoldDB" id="A0A2T0RA11"/>
<proteinExistence type="predicted"/>
<protein>
    <submittedName>
        <fullName evidence="2">Uncharacterized protein</fullName>
    </submittedName>
</protein>
<keyword evidence="3" id="KW-1185">Reference proteome</keyword>
<gene>
    <name evidence="2" type="ORF">CLV37_101237</name>
</gene>
<dbReference type="EMBL" id="PVZF01000001">
    <property type="protein sequence ID" value="PRY17993.1"/>
    <property type="molecule type" value="Genomic_DNA"/>
</dbReference>
<comment type="caution">
    <text evidence="2">The sequence shown here is derived from an EMBL/GenBank/DDBJ whole genome shotgun (WGS) entry which is preliminary data.</text>
</comment>
<dbReference type="Proteomes" id="UP000238083">
    <property type="component" value="Unassembled WGS sequence"/>
</dbReference>
<name>A0A2T0RA11_9ACTN</name>
<evidence type="ECO:0000313" key="2">
    <source>
        <dbReference type="EMBL" id="PRY17993.1"/>
    </source>
</evidence>
<sequence length="82" mass="8179">MRAEVTGRAAALAAVRLVVRELLEGAGVREATGATLGATSDTGLQTPARGWSGDGPTQVGERAGTHPQDGGAIVHRSGDDGS</sequence>